<evidence type="ECO:0000313" key="1">
    <source>
        <dbReference type="EMBL" id="KAF2620797.1"/>
    </source>
</evidence>
<sequence>MVDTVEALIEQLIDRASGWAQLGYWHIGQEEDIRQALELSLMWSLLATVLVPPRCLSMNNVGSYQSVWHSIQSIVETHAVKYLSTFKITSTQRKSSKRQLSANKVFRVFRKLYQYLGN</sequence>
<dbReference type="AlphaFoldDB" id="A0A8S9MQR7"/>
<evidence type="ECO:0000313" key="2">
    <source>
        <dbReference type="Proteomes" id="UP000712281"/>
    </source>
</evidence>
<dbReference type="EMBL" id="QGKW02000007">
    <property type="protein sequence ID" value="KAF2620797.1"/>
    <property type="molecule type" value="Genomic_DNA"/>
</dbReference>
<name>A0A8S9MQR7_BRACR</name>
<accession>A0A8S9MQR7</accession>
<organism evidence="1 2">
    <name type="scientific">Brassica cretica</name>
    <name type="common">Mustard</name>
    <dbReference type="NCBI Taxonomy" id="69181"/>
    <lineage>
        <taxon>Eukaryota</taxon>
        <taxon>Viridiplantae</taxon>
        <taxon>Streptophyta</taxon>
        <taxon>Embryophyta</taxon>
        <taxon>Tracheophyta</taxon>
        <taxon>Spermatophyta</taxon>
        <taxon>Magnoliopsida</taxon>
        <taxon>eudicotyledons</taxon>
        <taxon>Gunneridae</taxon>
        <taxon>Pentapetalae</taxon>
        <taxon>rosids</taxon>
        <taxon>malvids</taxon>
        <taxon>Brassicales</taxon>
        <taxon>Brassicaceae</taxon>
        <taxon>Brassiceae</taxon>
        <taxon>Brassica</taxon>
    </lineage>
</organism>
<dbReference type="Proteomes" id="UP000712281">
    <property type="component" value="Unassembled WGS sequence"/>
</dbReference>
<reference evidence="1" key="1">
    <citation type="submission" date="2019-12" db="EMBL/GenBank/DDBJ databases">
        <title>Genome sequencing and annotation of Brassica cretica.</title>
        <authorList>
            <person name="Studholme D.J."/>
            <person name="Sarris P.F."/>
        </authorList>
    </citation>
    <scope>NUCLEOTIDE SEQUENCE</scope>
    <source>
        <strain evidence="1">PFS-001/15</strain>
        <tissue evidence="1">Leaf</tissue>
    </source>
</reference>
<proteinExistence type="predicted"/>
<protein>
    <submittedName>
        <fullName evidence="1">Uncharacterized protein</fullName>
    </submittedName>
</protein>
<gene>
    <name evidence="1" type="ORF">F2Q68_00040358</name>
</gene>
<comment type="caution">
    <text evidence="1">The sequence shown here is derived from an EMBL/GenBank/DDBJ whole genome shotgun (WGS) entry which is preliminary data.</text>
</comment>